<feature type="coiled-coil region" evidence="1">
    <location>
        <begin position="151"/>
        <end position="185"/>
    </location>
</feature>
<dbReference type="OMA" id="CELEHAS"/>
<dbReference type="OrthoDB" id="343070at2759"/>
<keyword evidence="1" id="KW-0175">Coiled coil</keyword>
<dbReference type="Proteomes" id="UP000188268">
    <property type="component" value="Unassembled WGS sequence"/>
</dbReference>
<sequence>MPLFISEEELSRLSNDAVMVAERADAYIRETYGELEAAKTKADADAITAEQSCSLLEQKLLSISRELSDLHAENAQLQSSLDERVAELAQAQAQKHQLHLQSIGKDGEIERLTMELLEVRKSKKQFLDIIEQKDSEISDKNTAIKTYLDKIVSLTDNAAQKDARLSESEAELVRAQATCTRLSQELCSSKEVATANEERFSAELSTANKLVELYKESSEEWSRKAGELEGVIKALELRLGQVENDCKDRIEKEVSARNQLEKETAYLKEKFEKCKAETEAGRKANELNILPHGNFTMETCISPYDANDMVEDNHVLLPDIPIGVSETALAASLLGDGWSPAKLYAKYQEAVDALRHERLGRKEAESTLQRVLCELEEKAVFLMDERAEYEKMCEAYSAINKKLQNSASERSKMEKMIQELKADLMTRERDNSLAQKAISDLEKQ</sequence>
<dbReference type="EMBL" id="AWWV01010557">
    <property type="protein sequence ID" value="OMO78486.1"/>
    <property type="molecule type" value="Genomic_DNA"/>
</dbReference>
<dbReference type="Gene3D" id="1.10.287.1490">
    <property type="match status" value="1"/>
</dbReference>
<organism evidence="2 3">
    <name type="scientific">Corchorus capsularis</name>
    <name type="common">Jute</name>
    <dbReference type="NCBI Taxonomy" id="210143"/>
    <lineage>
        <taxon>Eukaryota</taxon>
        <taxon>Viridiplantae</taxon>
        <taxon>Streptophyta</taxon>
        <taxon>Embryophyta</taxon>
        <taxon>Tracheophyta</taxon>
        <taxon>Spermatophyta</taxon>
        <taxon>Magnoliopsida</taxon>
        <taxon>eudicotyledons</taxon>
        <taxon>Gunneridae</taxon>
        <taxon>Pentapetalae</taxon>
        <taxon>rosids</taxon>
        <taxon>malvids</taxon>
        <taxon>Malvales</taxon>
        <taxon>Malvaceae</taxon>
        <taxon>Grewioideae</taxon>
        <taxon>Apeibeae</taxon>
        <taxon>Corchorus</taxon>
    </lineage>
</organism>
<evidence type="ECO:0000313" key="2">
    <source>
        <dbReference type="EMBL" id="OMO78486.1"/>
    </source>
</evidence>
<name>A0A1R3I7A2_COCAP</name>
<proteinExistence type="predicted"/>
<dbReference type="Gramene" id="OMO78486">
    <property type="protein sequence ID" value="OMO78486"/>
    <property type="gene ID" value="CCACVL1_14350"/>
</dbReference>
<keyword evidence="3" id="KW-1185">Reference proteome</keyword>
<evidence type="ECO:0000313" key="3">
    <source>
        <dbReference type="Proteomes" id="UP000188268"/>
    </source>
</evidence>
<evidence type="ECO:0000256" key="1">
    <source>
        <dbReference type="SAM" id="Coils"/>
    </source>
</evidence>
<gene>
    <name evidence="2" type="ORF">CCACVL1_14350</name>
</gene>
<comment type="caution">
    <text evidence="2">The sequence shown here is derived from an EMBL/GenBank/DDBJ whole genome shotgun (WGS) entry which is preliminary data.</text>
</comment>
<feature type="coiled-coil region" evidence="1">
    <location>
        <begin position="225"/>
        <end position="277"/>
    </location>
</feature>
<dbReference type="AlphaFoldDB" id="A0A1R3I7A2"/>
<dbReference type="GO" id="GO:0006406">
    <property type="term" value="P:mRNA export from nucleus"/>
    <property type="evidence" value="ECO:0007669"/>
    <property type="project" value="TreeGrafter"/>
</dbReference>
<dbReference type="GO" id="GO:0005643">
    <property type="term" value="C:nuclear pore"/>
    <property type="evidence" value="ECO:0007669"/>
    <property type="project" value="TreeGrafter"/>
</dbReference>
<accession>A0A1R3I7A2</accession>
<feature type="non-terminal residue" evidence="2">
    <location>
        <position position="444"/>
    </location>
</feature>
<protein>
    <submittedName>
        <fullName evidence="2">Putative Nucleoprotein TPR</fullName>
    </submittedName>
</protein>
<reference evidence="2 3" key="1">
    <citation type="submission" date="2013-09" db="EMBL/GenBank/DDBJ databases">
        <title>Corchorus capsularis genome sequencing.</title>
        <authorList>
            <person name="Alam M."/>
            <person name="Haque M.S."/>
            <person name="Islam M.S."/>
            <person name="Emdad E.M."/>
            <person name="Islam M.M."/>
            <person name="Ahmed B."/>
            <person name="Halim A."/>
            <person name="Hossen Q.M.M."/>
            <person name="Hossain M.Z."/>
            <person name="Ahmed R."/>
            <person name="Khan M.M."/>
            <person name="Islam R."/>
            <person name="Rashid M.M."/>
            <person name="Khan S.A."/>
            <person name="Rahman M.S."/>
            <person name="Alam M."/>
        </authorList>
    </citation>
    <scope>NUCLEOTIDE SEQUENCE [LARGE SCALE GENOMIC DNA]</scope>
    <source>
        <strain evidence="3">cv. CVL-1</strain>
        <tissue evidence="2">Whole seedling</tissue>
    </source>
</reference>
<dbReference type="PANTHER" id="PTHR18898">
    <property type="entry name" value="NUCLEOPROTEIN TPR-RELATED"/>
    <property type="match status" value="1"/>
</dbReference>
<feature type="coiled-coil region" evidence="1">
    <location>
        <begin position="403"/>
        <end position="430"/>
    </location>
</feature>
<dbReference type="STRING" id="210143.A0A1R3I7A2"/>
<dbReference type="GO" id="GO:0017056">
    <property type="term" value="F:structural constituent of nuclear pore"/>
    <property type="evidence" value="ECO:0007669"/>
    <property type="project" value="TreeGrafter"/>
</dbReference>
<dbReference type="PANTHER" id="PTHR18898:SF2">
    <property type="entry name" value="NUCLEOPROTEIN TPR"/>
    <property type="match status" value="1"/>
</dbReference>